<dbReference type="Gene3D" id="3.30.1120.10">
    <property type="match status" value="1"/>
</dbReference>
<evidence type="ECO:0000256" key="4">
    <source>
        <dbReference type="ARBA" id="ARBA00022837"/>
    </source>
</evidence>
<dbReference type="RefSeq" id="WP_093469970.1">
    <property type="nucleotide sequence ID" value="NZ_FNST01000002.1"/>
</dbReference>
<comment type="similarity">
    <text evidence="1">Belongs to the sulfatase family.</text>
</comment>
<dbReference type="Gene3D" id="3.40.720.10">
    <property type="entry name" value="Alkaline Phosphatase, subunit A"/>
    <property type="match status" value="1"/>
</dbReference>
<dbReference type="Pfam" id="PF00884">
    <property type="entry name" value="Sulfatase"/>
    <property type="match status" value="1"/>
</dbReference>
<evidence type="ECO:0000313" key="7">
    <source>
        <dbReference type="Proteomes" id="UP000198609"/>
    </source>
</evidence>
<dbReference type="EMBL" id="FNST01000002">
    <property type="protein sequence ID" value="SED64092.1"/>
    <property type="molecule type" value="Genomic_DNA"/>
</dbReference>
<keyword evidence="4" id="KW-0106">Calcium</keyword>
<feature type="domain" description="Sulfatase N-terminal" evidence="5">
    <location>
        <begin position="8"/>
        <end position="421"/>
    </location>
</feature>
<dbReference type="GO" id="GO:0016787">
    <property type="term" value="F:hydrolase activity"/>
    <property type="evidence" value="ECO:0007669"/>
    <property type="project" value="UniProtKB-KW"/>
</dbReference>
<evidence type="ECO:0000256" key="3">
    <source>
        <dbReference type="ARBA" id="ARBA00022801"/>
    </source>
</evidence>
<accession>A0A1H5CBF3</accession>
<dbReference type="Proteomes" id="UP000198609">
    <property type="component" value="Unassembled WGS sequence"/>
</dbReference>
<dbReference type="InterPro" id="IPR024607">
    <property type="entry name" value="Sulfatase_CS"/>
</dbReference>
<gene>
    <name evidence="6" type="ORF">SAMN04490356_9327</name>
</gene>
<keyword evidence="3" id="KW-0378">Hydrolase</keyword>
<protein>
    <submittedName>
        <fullName evidence="6">Arylsulfatase</fullName>
    </submittedName>
</protein>
<sequence>MRSTPSRPNIVVVLLDDCGFAQLGCFGAAFETPATDALAREGLRFNRFHVTALCSPSRASLLTGRNHHAVGMGLFPETPTDRPGYSGRLPEGIPTLPSTLRDHGYSTFAVGKWHLTPRDERSAAGPFQRWPLGLGFDRYYGFLGSEANMWAPTLTVDNHHIGTPERLPGEYHLTEDLADQAIRMIRDQQQADPQRPFFMYFAPSAPHAPHHVAPEWSDAYRGRFDDGWEALRERVFRDQVRSGVVPPGTRLTPRPSWVAPWDELGADERRLYARMHEVFGGLVTHTDQQIGRLVSALDDLGVRDNTIIMVLSDNGASAEGGPHGTLNETGFALGGDQTLDEMVGHADTIGGPDWYNHYAWGWAWAGNTPFHLWKRYTWLGGTRVPFIVSWPRELRQHGGEIRSEFGHIVDLMPTICEAAGIDTSELTVDGRSMVASMRGERLTESRTQYFEMLGTRSIYRDDWKATTNHVITGAGVESELLEGSKSYDGDTWHLFDLSTDFSEAVDVAADHPEILEELRDIWWEQAERDQVLPMIEGSFTDLIAEASRAAGPARTTFSYQPATGPVHEYGGPVLSPGFTLTAHLKYSGAESGILCAQGDWNNGWALFFEGGHAHFVLSRVSREHHVSWPLPRRGAIRLELTYRPHAQRPGGTLSAEADGAALGEVELAVGIPPLWHYYGANLCIGYDEGLPVSRRYEVPFTFTGDLEQIVINTKTPGEHVEAFSEAAVRGD</sequence>
<organism evidence="6 7">
    <name type="scientific">Streptomyces melanosporofaciens</name>
    <dbReference type="NCBI Taxonomy" id="67327"/>
    <lineage>
        <taxon>Bacteria</taxon>
        <taxon>Bacillati</taxon>
        <taxon>Actinomycetota</taxon>
        <taxon>Actinomycetes</taxon>
        <taxon>Kitasatosporales</taxon>
        <taxon>Streptomycetaceae</taxon>
        <taxon>Streptomyces</taxon>
        <taxon>Streptomyces violaceusniger group</taxon>
    </lineage>
</organism>
<keyword evidence="7" id="KW-1185">Reference proteome</keyword>
<dbReference type="InterPro" id="IPR000917">
    <property type="entry name" value="Sulfatase_N"/>
</dbReference>
<name>A0A1H5CBF3_STRMJ</name>
<dbReference type="AlphaFoldDB" id="A0A1H5CBF3"/>
<dbReference type="SUPFAM" id="SSF53649">
    <property type="entry name" value="Alkaline phosphatase-like"/>
    <property type="match status" value="1"/>
</dbReference>
<evidence type="ECO:0000313" key="6">
    <source>
        <dbReference type="EMBL" id="SED64092.1"/>
    </source>
</evidence>
<reference evidence="7" key="1">
    <citation type="submission" date="2016-10" db="EMBL/GenBank/DDBJ databases">
        <authorList>
            <person name="Varghese N."/>
            <person name="Submissions S."/>
        </authorList>
    </citation>
    <scope>NUCLEOTIDE SEQUENCE [LARGE SCALE GENOMIC DNA]</scope>
    <source>
        <strain evidence="7">DSM 40318</strain>
    </source>
</reference>
<evidence type="ECO:0000259" key="5">
    <source>
        <dbReference type="Pfam" id="PF00884"/>
    </source>
</evidence>
<dbReference type="PROSITE" id="PS00149">
    <property type="entry name" value="SULFATASE_2"/>
    <property type="match status" value="1"/>
</dbReference>
<dbReference type="GO" id="GO:0046872">
    <property type="term" value="F:metal ion binding"/>
    <property type="evidence" value="ECO:0007669"/>
    <property type="project" value="UniProtKB-KW"/>
</dbReference>
<evidence type="ECO:0000256" key="2">
    <source>
        <dbReference type="ARBA" id="ARBA00022723"/>
    </source>
</evidence>
<dbReference type="PANTHER" id="PTHR42693">
    <property type="entry name" value="ARYLSULFATASE FAMILY MEMBER"/>
    <property type="match status" value="1"/>
</dbReference>
<dbReference type="PROSITE" id="PS00523">
    <property type="entry name" value="SULFATASE_1"/>
    <property type="match status" value="1"/>
</dbReference>
<dbReference type="CDD" id="cd16025">
    <property type="entry name" value="PAS_like"/>
    <property type="match status" value="1"/>
</dbReference>
<proteinExistence type="inferred from homology"/>
<keyword evidence="2" id="KW-0479">Metal-binding</keyword>
<dbReference type="InterPro" id="IPR017850">
    <property type="entry name" value="Alkaline_phosphatase_core_sf"/>
</dbReference>
<dbReference type="InterPro" id="IPR050738">
    <property type="entry name" value="Sulfatase"/>
</dbReference>
<evidence type="ECO:0000256" key="1">
    <source>
        <dbReference type="ARBA" id="ARBA00008779"/>
    </source>
</evidence>